<proteinExistence type="predicted"/>
<accession>A0A817XMQ8</accession>
<comment type="caution">
    <text evidence="1">The sequence shown here is derived from an EMBL/GenBank/DDBJ whole genome shotgun (WGS) entry which is preliminary data.</text>
</comment>
<evidence type="ECO:0000313" key="2">
    <source>
        <dbReference type="Proteomes" id="UP000663865"/>
    </source>
</evidence>
<protein>
    <submittedName>
        <fullName evidence="1">Uncharacterized protein</fullName>
    </submittedName>
</protein>
<gene>
    <name evidence="1" type="ORF">KIK155_LOCUS5209</name>
</gene>
<evidence type="ECO:0000313" key="1">
    <source>
        <dbReference type="EMBL" id="CAF3368980.1"/>
    </source>
</evidence>
<reference evidence="1" key="1">
    <citation type="submission" date="2021-02" db="EMBL/GenBank/DDBJ databases">
        <authorList>
            <person name="Nowell W R."/>
        </authorList>
    </citation>
    <scope>NUCLEOTIDE SEQUENCE</scope>
</reference>
<organism evidence="1 2">
    <name type="scientific">Rotaria socialis</name>
    <dbReference type="NCBI Taxonomy" id="392032"/>
    <lineage>
        <taxon>Eukaryota</taxon>
        <taxon>Metazoa</taxon>
        <taxon>Spiralia</taxon>
        <taxon>Gnathifera</taxon>
        <taxon>Rotifera</taxon>
        <taxon>Eurotatoria</taxon>
        <taxon>Bdelloidea</taxon>
        <taxon>Philodinida</taxon>
        <taxon>Philodinidae</taxon>
        <taxon>Rotaria</taxon>
    </lineage>
</organism>
<dbReference type="EMBL" id="CAJNYV010000583">
    <property type="protein sequence ID" value="CAF3368980.1"/>
    <property type="molecule type" value="Genomic_DNA"/>
</dbReference>
<dbReference type="Proteomes" id="UP000663865">
    <property type="component" value="Unassembled WGS sequence"/>
</dbReference>
<name>A0A817XMQ8_9BILA</name>
<dbReference type="AlphaFoldDB" id="A0A817XMQ8"/>
<sequence>MVENTALKQRNLDFQKELRWGSFYGADIPLGLFTRHIEYGVRFYILNPSGFQKNQRPIWEDTSTNQSIWHVSDSDHFEFADITGTGVLNIIRRNDEGLSIYGFKMINEVFTLEQLINTNLCNKDSGWRPTLDKLWFVRLAKSRIFNLILLQSDVLRVYEYNEKEKCFACLHHDTSMAERFGWRKEHSDSLLFGDINENGRMQMIYTGPRGLTICSFNVEARKWEINLNPDELNIESSPTKTSVLITTQHEKLHCFTIKNKLVRSHMPKDSNESSSHSVESNQQLLQQRLIPPPGESTIPSKIVAF</sequence>